<dbReference type="AlphaFoldDB" id="S9ZLB2"/>
<keyword evidence="7" id="KW-1185">Reference proteome</keyword>
<keyword evidence="1 4" id="KW-0812">Transmembrane</keyword>
<feature type="transmembrane region" description="Helical" evidence="4">
    <location>
        <begin position="316"/>
        <end position="334"/>
    </location>
</feature>
<dbReference type="STRING" id="1348657.M622_06730"/>
<keyword evidence="3 4" id="KW-0472">Membrane</keyword>
<dbReference type="Proteomes" id="UP000015455">
    <property type="component" value="Unassembled WGS sequence"/>
</dbReference>
<protein>
    <submittedName>
        <fullName evidence="6">Major facilitator transporter</fullName>
    </submittedName>
</protein>
<feature type="transmembrane region" description="Helical" evidence="4">
    <location>
        <begin position="355"/>
        <end position="376"/>
    </location>
</feature>
<evidence type="ECO:0000256" key="3">
    <source>
        <dbReference type="ARBA" id="ARBA00023136"/>
    </source>
</evidence>
<feature type="domain" description="Major facilitator superfamily (MFS) profile" evidence="5">
    <location>
        <begin position="229"/>
        <end position="417"/>
    </location>
</feature>
<proteinExistence type="predicted"/>
<evidence type="ECO:0000313" key="7">
    <source>
        <dbReference type="Proteomes" id="UP000015455"/>
    </source>
</evidence>
<feature type="transmembrane region" description="Helical" evidence="4">
    <location>
        <begin position="93"/>
        <end position="111"/>
    </location>
</feature>
<dbReference type="Pfam" id="PF07690">
    <property type="entry name" value="MFS_1"/>
    <property type="match status" value="1"/>
</dbReference>
<dbReference type="PROSITE" id="PS50850">
    <property type="entry name" value="MFS"/>
    <property type="match status" value="1"/>
</dbReference>
<feature type="transmembrane region" description="Helical" evidence="4">
    <location>
        <begin position="152"/>
        <end position="171"/>
    </location>
</feature>
<gene>
    <name evidence="6" type="ORF">M622_06730</name>
</gene>
<dbReference type="GO" id="GO:0022857">
    <property type="term" value="F:transmembrane transporter activity"/>
    <property type="evidence" value="ECO:0007669"/>
    <property type="project" value="InterPro"/>
</dbReference>
<feature type="transmembrane region" description="Helical" evidence="4">
    <location>
        <begin position="290"/>
        <end position="310"/>
    </location>
</feature>
<dbReference type="InterPro" id="IPR036259">
    <property type="entry name" value="MFS_trans_sf"/>
</dbReference>
<dbReference type="EMBL" id="ATJV01000092">
    <property type="protein sequence ID" value="EPZ14267.1"/>
    <property type="molecule type" value="Genomic_DNA"/>
</dbReference>
<sequence>MAGRALRYALQFAPASENKKRLMKKNLWLLAIAQGLFLSNNVVFIAINGLVGLTLAPAAWMATLPVMGYVVGGALSTGLVARTQKRWGRKTSFQLGLVVALLTALLCAFALTTRSFWLLVTGTLIAGYYSANGQLYRFAAAELAPPSFREKAVSLVLAGGLIGAVVGPNLANYTRESMSTPFLASYLALSVLALVSMAVMAGIQFAPEPVKAGGASAGRPLREIMRQPVFIVSTVGAAMGYGVMNLLMAATPLAMDVCGMPFSDAALVLEWHVIGMFAPGFFTGHLIKRFGVLQIMAVGVVLNLVCIAVALSGQDLHQFLIALFLLGVGWNFLFTGSTTLAMEAYRPEEKDKAQAAINFFVFATMAVTSFASGALVTTQGWALLNMGSLLPVALTGAALAWLWVRRRREAAAAPAGV</sequence>
<accession>S9ZLB2</accession>
<dbReference type="PANTHER" id="PTHR23534:SF1">
    <property type="entry name" value="MAJOR FACILITATOR SUPERFAMILY PROTEIN"/>
    <property type="match status" value="1"/>
</dbReference>
<feature type="transmembrane region" description="Helical" evidence="4">
    <location>
        <begin position="183"/>
        <end position="207"/>
    </location>
</feature>
<name>S9ZLB2_9RHOO</name>
<dbReference type="Gene3D" id="1.20.1250.20">
    <property type="entry name" value="MFS general substrate transporter like domains"/>
    <property type="match status" value="1"/>
</dbReference>
<evidence type="ECO:0000256" key="2">
    <source>
        <dbReference type="ARBA" id="ARBA00022989"/>
    </source>
</evidence>
<organism evidence="6 7">
    <name type="scientific">Thauera terpenica 58Eu</name>
    <dbReference type="NCBI Taxonomy" id="1348657"/>
    <lineage>
        <taxon>Bacteria</taxon>
        <taxon>Pseudomonadati</taxon>
        <taxon>Pseudomonadota</taxon>
        <taxon>Betaproteobacteria</taxon>
        <taxon>Rhodocyclales</taxon>
        <taxon>Zoogloeaceae</taxon>
        <taxon>Thauera</taxon>
    </lineage>
</organism>
<dbReference type="InterPro" id="IPR011701">
    <property type="entry name" value="MFS"/>
</dbReference>
<dbReference type="InterPro" id="IPR020846">
    <property type="entry name" value="MFS_dom"/>
</dbReference>
<feature type="transmembrane region" description="Helical" evidence="4">
    <location>
        <begin position="117"/>
        <end position="140"/>
    </location>
</feature>
<feature type="transmembrane region" description="Helical" evidence="4">
    <location>
        <begin position="59"/>
        <end position="81"/>
    </location>
</feature>
<feature type="transmembrane region" description="Helical" evidence="4">
    <location>
        <begin position="262"/>
        <end position="283"/>
    </location>
</feature>
<dbReference type="eggNOG" id="COG2814">
    <property type="taxonomic scope" value="Bacteria"/>
</dbReference>
<dbReference type="PANTHER" id="PTHR23534">
    <property type="entry name" value="MFS PERMEASE"/>
    <property type="match status" value="1"/>
</dbReference>
<dbReference type="PATRIC" id="fig|1348657.5.peg.3332"/>
<evidence type="ECO:0000313" key="6">
    <source>
        <dbReference type="EMBL" id="EPZ14267.1"/>
    </source>
</evidence>
<evidence type="ECO:0000259" key="5">
    <source>
        <dbReference type="PROSITE" id="PS50850"/>
    </source>
</evidence>
<feature type="transmembrane region" description="Helical" evidence="4">
    <location>
        <begin position="27"/>
        <end position="47"/>
    </location>
</feature>
<reference evidence="6 7" key="1">
    <citation type="submission" date="2013-06" db="EMBL/GenBank/DDBJ databases">
        <title>Draft genome sequence of Thauera terpenica.</title>
        <authorList>
            <person name="Liu B."/>
            <person name="Frostegard A.H."/>
            <person name="Shapleigh J.P."/>
        </authorList>
    </citation>
    <scope>NUCLEOTIDE SEQUENCE [LARGE SCALE GENOMIC DNA]</scope>
    <source>
        <strain evidence="6 7">58Eu</strain>
    </source>
</reference>
<evidence type="ECO:0000256" key="4">
    <source>
        <dbReference type="SAM" id="Phobius"/>
    </source>
</evidence>
<feature type="transmembrane region" description="Helical" evidence="4">
    <location>
        <begin position="382"/>
        <end position="404"/>
    </location>
</feature>
<evidence type="ECO:0000256" key="1">
    <source>
        <dbReference type="ARBA" id="ARBA00022692"/>
    </source>
</evidence>
<dbReference type="SUPFAM" id="SSF103473">
    <property type="entry name" value="MFS general substrate transporter"/>
    <property type="match status" value="1"/>
</dbReference>
<keyword evidence="2 4" id="KW-1133">Transmembrane helix</keyword>
<comment type="caution">
    <text evidence="6">The sequence shown here is derived from an EMBL/GenBank/DDBJ whole genome shotgun (WGS) entry which is preliminary data.</text>
</comment>
<feature type="transmembrane region" description="Helical" evidence="4">
    <location>
        <begin position="228"/>
        <end position="250"/>
    </location>
</feature>